<protein>
    <recommendedName>
        <fullName evidence="1">UPF0284 protein PFDSM3638_01455</fullName>
    </recommendedName>
</protein>
<comment type="similarity">
    <text evidence="1">Belongs to the UPF0284 family.</text>
</comment>
<reference evidence="2 3" key="1">
    <citation type="submission" date="2017-08" db="EMBL/GenBank/DDBJ databases">
        <title>Resequencing and Reannotation of the genome of Pyrococcus furiosus type strain DSM3638.</title>
        <authorList>
            <person name="Reichelt R.M."/>
            <person name="Bunk B."/>
        </authorList>
    </citation>
    <scope>NUCLEOTIDE SEQUENCE [LARGE SCALE GENOMIC DNA]</scope>
    <source>
        <strain evidence="2 3">DSM 3638</strain>
    </source>
</reference>
<dbReference type="InterPro" id="IPR003200">
    <property type="entry name" value="Nict_dMeBzImd_PRibTrfase"/>
</dbReference>
<evidence type="ECO:0000313" key="2">
    <source>
        <dbReference type="EMBL" id="QEK78021.1"/>
    </source>
</evidence>
<dbReference type="InterPro" id="IPR002805">
    <property type="entry name" value="Nict_dMeBzImd_PRibTrfase_arc"/>
</dbReference>
<dbReference type="RefSeq" id="WP_011011418.1">
    <property type="nucleotide sequence ID" value="NC_003413.1"/>
</dbReference>
<name>A0A5C0XN74_PYRFU</name>
<dbReference type="Pfam" id="PF02277">
    <property type="entry name" value="DBI_PRT"/>
    <property type="match status" value="1"/>
</dbReference>
<dbReference type="Proteomes" id="UP000324354">
    <property type="component" value="Chromosome"/>
</dbReference>
<dbReference type="NCBIfam" id="NF003372">
    <property type="entry name" value="PRK04447.1-5"/>
    <property type="match status" value="1"/>
</dbReference>
<organism evidence="2 3">
    <name type="scientific">Pyrococcus furiosus (strain ATCC 43587 / DSM 3638 / JCM 8422 / Vc1)</name>
    <dbReference type="NCBI Taxonomy" id="186497"/>
    <lineage>
        <taxon>Archaea</taxon>
        <taxon>Methanobacteriati</taxon>
        <taxon>Methanobacteriota</taxon>
        <taxon>Thermococci</taxon>
        <taxon>Thermococcales</taxon>
        <taxon>Thermococcaceae</taxon>
        <taxon>Pyrococcus</taxon>
    </lineage>
</organism>
<dbReference type="PANTHER" id="PTHR38811">
    <property type="match status" value="1"/>
</dbReference>
<dbReference type="PANTHER" id="PTHR38811:SF1">
    <property type="entry name" value="UPF0284 PROTEIN SLL1500"/>
    <property type="match status" value="1"/>
</dbReference>
<dbReference type="HAMAP" id="MF_01086">
    <property type="entry name" value="UPF0284"/>
    <property type="match status" value="1"/>
</dbReference>
<evidence type="ECO:0000256" key="1">
    <source>
        <dbReference type="HAMAP-Rule" id="MF_01086"/>
    </source>
</evidence>
<dbReference type="SMR" id="A0A5C0XN74"/>
<dbReference type="NCBIfam" id="NF003368">
    <property type="entry name" value="PRK04447.1-1"/>
    <property type="match status" value="1"/>
</dbReference>
<dbReference type="CDD" id="cd02439">
    <property type="entry name" value="DMB-PRT_CobT"/>
    <property type="match status" value="1"/>
</dbReference>
<dbReference type="NCBIfam" id="TIGR00303">
    <property type="entry name" value="nicotinate mononucleotide-dependent phosphoribosyltransferase CobT"/>
    <property type="match status" value="1"/>
</dbReference>
<dbReference type="KEGG" id="pfu:PF0303"/>
<dbReference type="InterPro" id="IPR036087">
    <property type="entry name" value="Nict_dMeBzImd_PRibTrfase_sf"/>
</dbReference>
<dbReference type="Gene3D" id="3.40.50.10210">
    <property type="match status" value="1"/>
</dbReference>
<sequence>MKSLFLLVLGNTEVSLIPGISVAGATPELTKYTPPADAEYLFYDKPKIIDAIPVTPEGHPTPAIITKAARELANFPILVVRGGTYLAPKVPHVHISSIVGRDFRREPALPEAGEIIERAKLLGQELERSGIEELVIGESTPGGTTTAQAILWALGYEGKTSSASPNNPQELKRRVIEEGFRRAGIEFGGLKGNSLEALRQFGDPMMATVVGLSLGFKGDVVLAGGTQMLAVAAILKGLGEDLSRFMIATTRWVVEDKSATFIKTAREIGIISYAADLDFSKSEFKGLRDYEKGYVKEGVGAGGATWLAVKAGFSPEDVVRKVEELYRKLIS</sequence>
<proteinExistence type="inferred from homology"/>
<dbReference type="GeneID" id="41712094"/>
<dbReference type="EMBL" id="CP023154">
    <property type="protein sequence ID" value="QEK78021.1"/>
    <property type="molecule type" value="Genomic_DNA"/>
</dbReference>
<dbReference type="AlphaFoldDB" id="A0A5C0XN74"/>
<dbReference type="OrthoDB" id="9136at2157"/>
<evidence type="ECO:0000313" key="3">
    <source>
        <dbReference type="Proteomes" id="UP000324354"/>
    </source>
</evidence>
<accession>A0A5C0XN74</accession>
<dbReference type="SUPFAM" id="SSF52733">
    <property type="entry name" value="Nicotinate mononucleotide:5,6-dimethylbenzimidazole phosphoribosyltransferase (CobT)"/>
    <property type="match status" value="1"/>
</dbReference>
<gene>
    <name evidence="2" type="ORF">PFDSM3638_01455</name>
</gene>
<dbReference type="GO" id="GO:0008939">
    <property type="term" value="F:nicotinate-nucleotide-dimethylbenzimidazole phosphoribosyltransferase activity"/>
    <property type="evidence" value="ECO:0007669"/>
    <property type="project" value="InterPro"/>
</dbReference>
<dbReference type="GeneID" id="13302102"/>